<dbReference type="PANTHER" id="PTHR11820">
    <property type="entry name" value="ACYLPYRUVASE"/>
    <property type="match status" value="1"/>
</dbReference>
<proteinExistence type="inferred from homology"/>
<dbReference type="InterPro" id="IPR036663">
    <property type="entry name" value="Fumarylacetoacetase_C_sf"/>
</dbReference>
<dbReference type="Pfam" id="PF01557">
    <property type="entry name" value="FAA_hydrolase"/>
    <property type="match status" value="1"/>
</dbReference>
<dbReference type="RefSeq" id="XP_016617048.1">
    <property type="nucleotide sequence ID" value="XM_016766750.1"/>
</dbReference>
<feature type="domain" description="Fumarylacetoacetase-like C-terminal" evidence="3">
    <location>
        <begin position="87"/>
        <end position="239"/>
    </location>
</feature>
<name>A0A0D2I0J3_CLAB1</name>
<keyword evidence="2" id="KW-0479">Metal-binding</keyword>
<dbReference type="GO" id="GO:0003824">
    <property type="term" value="F:catalytic activity"/>
    <property type="evidence" value="ECO:0007669"/>
    <property type="project" value="InterPro"/>
</dbReference>
<dbReference type="OrthoDB" id="411064at2759"/>
<gene>
    <name evidence="4" type="ORF">Z519_09024</name>
</gene>
<evidence type="ECO:0000256" key="1">
    <source>
        <dbReference type="ARBA" id="ARBA00010211"/>
    </source>
</evidence>
<dbReference type="AlphaFoldDB" id="A0A0D2I0J3"/>
<organism evidence="4 5">
    <name type="scientific">Cladophialophora bantiana (strain ATCC 10958 / CBS 173.52 / CDC B-1940 / NIH 8579)</name>
    <name type="common">Xylohypha bantiana</name>
    <dbReference type="NCBI Taxonomy" id="1442370"/>
    <lineage>
        <taxon>Eukaryota</taxon>
        <taxon>Fungi</taxon>
        <taxon>Dikarya</taxon>
        <taxon>Ascomycota</taxon>
        <taxon>Pezizomycotina</taxon>
        <taxon>Eurotiomycetes</taxon>
        <taxon>Chaetothyriomycetidae</taxon>
        <taxon>Chaetothyriales</taxon>
        <taxon>Herpotrichiellaceae</taxon>
        <taxon>Cladophialophora</taxon>
    </lineage>
</organism>
<keyword evidence="5" id="KW-1185">Reference proteome</keyword>
<dbReference type="GeneID" id="27701952"/>
<dbReference type="EMBL" id="KN846993">
    <property type="protein sequence ID" value="KIW90379.1"/>
    <property type="molecule type" value="Genomic_DNA"/>
</dbReference>
<evidence type="ECO:0000313" key="4">
    <source>
        <dbReference type="EMBL" id="KIW90379.1"/>
    </source>
</evidence>
<dbReference type="SUPFAM" id="SSF56529">
    <property type="entry name" value="FAH"/>
    <property type="match status" value="1"/>
</dbReference>
<accession>A0A0D2I0J3</accession>
<protein>
    <recommendedName>
        <fullName evidence="3">Fumarylacetoacetase-like C-terminal domain-containing protein</fullName>
    </recommendedName>
</protein>
<dbReference type="PANTHER" id="PTHR11820:SF100">
    <property type="entry name" value="FUMARYLACETOACETATE HYDROLASE FAMILY PROTEIN (AFU_ORTHOLOGUE AFUA_4G01490)"/>
    <property type="match status" value="1"/>
</dbReference>
<reference evidence="4" key="1">
    <citation type="submission" date="2015-01" db="EMBL/GenBank/DDBJ databases">
        <title>The Genome Sequence of Cladophialophora bantiana CBS 173.52.</title>
        <authorList>
            <consortium name="The Broad Institute Genomics Platform"/>
            <person name="Cuomo C."/>
            <person name="de Hoog S."/>
            <person name="Gorbushina A."/>
            <person name="Stielow B."/>
            <person name="Teixiera M."/>
            <person name="Abouelleil A."/>
            <person name="Chapman S.B."/>
            <person name="Priest M."/>
            <person name="Young S.K."/>
            <person name="Wortman J."/>
            <person name="Nusbaum C."/>
            <person name="Birren B."/>
        </authorList>
    </citation>
    <scope>NUCLEOTIDE SEQUENCE [LARGE SCALE GENOMIC DNA]</scope>
    <source>
        <strain evidence="4">CBS 173.52</strain>
    </source>
</reference>
<dbReference type="InterPro" id="IPR011234">
    <property type="entry name" value="Fumarylacetoacetase-like_C"/>
</dbReference>
<evidence type="ECO:0000313" key="5">
    <source>
        <dbReference type="Proteomes" id="UP000053789"/>
    </source>
</evidence>
<dbReference type="GO" id="GO:0046872">
    <property type="term" value="F:metal ion binding"/>
    <property type="evidence" value="ECO:0007669"/>
    <property type="project" value="UniProtKB-KW"/>
</dbReference>
<evidence type="ECO:0000256" key="2">
    <source>
        <dbReference type="ARBA" id="ARBA00022723"/>
    </source>
</evidence>
<dbReference type="Proteomes" id="UP000053789">
    <property type="component" value="Unassembled WGS sequence"/>
</dbReference>
<dbReference type="Gene3D" id="3.90.850.10">
    <property type="entry name" value="Fumarylacetoacetase-like, C-terminal domain"/>
    <property type="match status" value="1"/>
</dbReference>
<sequence>MDTVFQHLLRFIDQDGNTRYGEAGSTTDPAELVGASIQIFEGSEPWDSGFRASSTHKVVKEVLSPLQTTPIFYCVGLNYRKHIEETGGEFCVIIGRPCKDLDSSQDVRPYILGYTVGNDVSCRYWQQRAGAPYSKSFDQFGPIGPVIASAKVVGDPGNLHLTTKVNGETRQDASTADFLFNVDEIIKFLSRGRTLAPGTVIMTGTPSGIGMAKNPPVWIKDGDVVEVEIEKVGIIRNKFVVPLQREVRL</sequence>
<comment type="similarity">
    <text evidence="1">Belongs to the FAH family.</text>
</comment>
<evidence type="ECO:0000259" key="3">
    <source>
        <dbReference type="Pfam" id="PF01557"/>
    </source>
</evidence>
<dbReference type="HOGENOM" id="CLU_028458_2_1_1"/>